<dbReference type="Gene3D" id="3.30.50.10">
    <property type="entry name" value="Erythroid Transcription Factor GATA-1, subunit A"/>
    <property type="match status" value="1"/>
</dbReference>
<evidence type="ECO:0000256" key="8">
    <source>
        <dbReference type="ARBA" id="ARBA00023170"/>
    </source>
</evidence>
<comment type="similarity">
    <text evidence="1">Belongs to the nuclear hormone receptor family.</text>
</comment>
<dbReference type="InterPro" id="IPR001628">
    <property type="entry name" value="Znf_hrmn_rcpt"/>
</dbReference>
<evidence type="ECO:0000256" key="3">
    <source>
        <dbReference type="ARBA" id="ARBA00022771"/>
    </source>
</evidence>
<name>A0A016W9D3_9BILA</name>
<comment type="caution">
    <text evidence="11">The sequence shown here is derived from an EMBL/GenBank/DDBJ whole genome shotgun (WGS) entry which is preliminary data.</text>
</comment>
<dbReference type="SMART" id="SM00399">
    <property type="entry name" value="ZnF_C4"/>
    <property type="match status" value="1"/>
</dbReference>
<keyword evidence="6" id="KW-0238">DNA-binding</keyword>
<dbReference type="EMBL" id="JARK01000518">
    <property type="protein sequence ID" value="EYC36240.1"/>
    <property type="molecule type" value="Genomic_DNA"/>
</dbReference>
<dbReference type="SUPFAM" id="SSF57716">
    <property type="entry name" value="Glucocorticoid receptor-like (DNA-binding domain)"/>
    <property type="match status" value="1"/>
</dbReference>
<dbReference type="PANTHER" id="PTHR24082:SF508">
    <property type="entry name" value="NUCLEAR HORMONE RECEPTOR FAMILY MEMBER NHR-48"/>
    <property type="match status" value="1"/>
</dbReference>
<evidence type="ECO:0000256" key="2">
    <source>
        <dbReference type="ARBA" id="ARBA00022723"/>
    </source>
</evidence>
<evidence type="ECO:0000256" key="9">
    <source>
        <dbReference type="ARBA" id="ARBA00023242"/>
    </source>
</evidence>
<evidence type="ECO:0000313" key="12">
    <source>
        <dbReference type="Proteomes" id="UP000024635"/>
    </source>
</evidence>
<dbReference type="GO" id="GO:0008270">
    <property type="term" value="F:zinc ion binding"/>
    <property type="evidence" value="ECO:0007669"/>
    <property type="project" value="UniProtKB-KW"/>
</dbReference>
<accession>A0A016W9D3</accession>
<keyword evidence="7" id="KW-0804">Transcription</keyword>
<organism evidence="11 12">
    <name type="scientific">Ancylostoma ceylanicum</name>
    <dbReference type="NCBI Taxonomy" id="53326"/>
    <lineage>
        <taxon>Eukaryota</taxon>
        <taxon>Metazoa</taxon>
        <taxon>Ecdysozoa</taxon>
        <taxon>Nematoda</taxon>
        <taxon>Chromadorea</taxon>
        <taxon>Rhabditida</taxon>
        <taxon>Rhabditina</taxon>
        <taxon>Rhabditomorpha</taxon>
        <taxon>Strongyloidea</taxon>
        <taxon>Ancylostomatidae</taxon>
        <taxon>Ancylostomatinae</taxon>
        <taxon>Ancylostoma</taxon>
    </lineage>
</organism>
<dbReference type="GO" id="GO:0000122">
    <property type="term" value="P:negative regulation of transcription by RNA polymerase II"/>
    <property type="evidence" value="ECO:0007669"/>
    <property type="project" value="TreeGrafter"/>
</dbReference>
<evidence type="ECO:0000259" key="10">
    <source>
        <dbReference type="PROSITE" id="PS51030"/>
    </source>
</evidence>
<dbReference type="PRINTS" id="PR00047">
    <property type="entry name" value="STROIDFINGER"/>
</dbReference>
<protein>
    <recommendedName>
        <fullName evidence="10">Nuclear receptor domain-containing protein</fullName>
    </recommendedName>
</protein>
<dbReference type="InterPro" id="IPR050234">
    <property type="entry name" value="Nuclear_hormone_rcpt_NR1"/>
</dbReference>
<dbReference type="GO" id="GO:0004879">
    <property type="term" value="F:nuclear receptor activity"/>
    <property type="evidence" value="ECO:0007669"/>
    <property type="project" value="TreeGrafter"/>
</dbReference>
<dbReference type="PROSITE" id="PS00031">
    <property type="entry name" value="NUCLEAR_REC_DBD_1"/>
    <property type="match status" value="1"/>
</dbReference>
<keyword evidence="2" id="KW-0479">Metal-binding</keyword>
<evidence type="ECO:0000256" key="1">
    <source>
        <dbReference type="ARBA" id="ARBA00005993"/>
    </source>
</evidence>
<dbReference type="AlphaFoldDB" id="A0A016W9D3"/>
<evidence type="ECO:0000313" key="11">
    <source>
        <dbReference type="EMBL" id="EYC36240.1"/>
    </source>
</evidence>
<keyword evidence="12" id="KW-1185">Reference proteome</keyword>
<dbReference type="GO" id="GO:0030154">
    <property type="term" value="P:cell differentiation"/>
    <property type="evidence" value="ECO:0007669"/>
    <property type="project" value="TreeGrafter"/>
</dbReference>
<evidence type="ECO:0000256" key="5">
    <source>
        <dbReference type="ARBA" id="ARBA00023015"/>
    </source>
</evidence>
<keyword evidence="4" id="KW-0862">Zinc</keyword>
<gene>
    <name evidence="11" type="primary">Acey_s0918.g3036</name>
    <name evidence="11" type="synonym">Acey-nhr-48</name>
    <name evidence="11" type="ORF">Y032_0918g3036</name>
</gene>
<dbReference type="PANTHER" id="PTHR24082">
    <property type="entry name" value="NUCLEAR HORMONE RECEPTOR"/>
    <property type="match status" value="1"/>
</dbReference>
<dbReference type="STRING" id="53326.A0A016W9D3"/>
<dbReference type="GO" id="GO:0000978">
    <property type="term" value="F:RNA polymerase II cis-regulatory region sequence-specific DNA binding"/>
    <property type="evidence" value="ECO:0007669"/>
    <property type="project" value="TreeGrafter"/>
</dbReference>
<keyword evidence="3" id="KW-0863">Zinc-finger</keyword>
<feature type="domain" description="Nuclear receptor" evidence="10">
    <location>
        <begin position="33"/>
        <end position="99"/>
    </location>
</feature>
<reference evidence="12" key="1">
    <citation type="journal article" date="2015" name="Nat. Genet.">
        <title>The genome and transcriptome of the zoonotic hookworm Ancylostoma ceylanicum identify infection-specific gene families.</title>
        <authorList>
            <person name="Schwarz E.M."/>
            <person name="Hu Y."/>
            <person name="Antoshechkin I."/>
            <person name="Miller M.M."/>
            <person name="Sternberg P.W."/>
            <person name="Aroian R.V."/>
        </authorList>
    </citation>
    <scope>NUCLEOTIDE SEQUENCE</scope>
    <source>
        <strain evidence="12">HY135</strain>
    </source>
</reference>
<dbReference type="GO" id="GO:0045944">
    <property type="term" value="P:positive regulation of transcription by RNA polymerase II"/>
    <property type="evidence" value="ECO:0007669"/>
    <property type="project" value="TreeGrafter"/>
</dbReference>
<dbReference type="Pfam" id="PF00105">
    <property type="entry name" value="zf-C4"/>
    <property type="match status" value="1"/>
</dbReference>
<keyword evidence="5" id="KW-0805">Transcription regulation</keyword>
<keyword evidence="9" id="KW-0539">Nucleus</keyword>
<dbReference type="Proteomes" id="UP000024635">
    <property type="component" value="Unassembled WGS sequence"/>
</dbReference>
<dbReference type="InterPro" id="IPR013088">
    <property type="entry name" value="Znf_NHR/GATA"/>
</dbReference>
<proteinExistence type="inferred from homology"/>
<evidence type="ECO:0000256" key="6">
    <source>
        <dbReference type="ARBA" id="ARBA00023125"/>
    </source>
</evidence>
<dbReference type="OrthoDB" id="6355676at2759"/>
<keyword evidence="8" id="KW-0675">Receptor</keyword>
<evidence type="ECO:0000256" key="4">
    <source>
        <dbReference type="ARBA" id="ARBA00022833"/>
    </source>
</evidence>
<evidence type="ECO:0000256" key="7">
    <source>
        <dbReference type="ARBA" id="ARBA00023163"/>
    </source>
</evidence>
<sequence>MNDMITHPVKFVQLNSTGGISMIHEEGGVGGKVKICRVCGDKAFSYNFNVITCESCKAFFRRNANKEREIRCPFSEQCEINVVSRRFCQRCRLAKCFDVSSLCVLSDSFFFVHLTGYKEFLFSRTDQMIGKCRCIDKISKSILYAKCHVHVQHIKVLHRP</sequence>
<dbReference type="PROSITE" id="PS51030">
    <property type="entry name" value="NUCLEAR_REC_DBD_2"/>
    <property type="match status" value="1"/>
</dbReference>